<dbReference type="Pfam" id="PF20684">
    <property type="entry name" value="Fung_rhodopsin"/>
    <property type="match status" value="1"/>
</dbReference>
<evidence type="ECO:0000256" key="5">
    <source>
        <dbReference type="ARBA" id="ARBA00038359"/>
    </source>
</evidence>
<dbReference type="PANTHER" id="PTHR33048:SF143">
    <property type="entry name" value="EXTRACELLULAR MEMBRANE PROTEIN CFEM DOMAIN-CONTAINING PROTEIN-RELATED"/>
    <property type="match status" value="1"/>
</dbReference>
<keyword evidence="10" id="KW-1185">Reference proteome</keyword>
<keyword evidence="4 7" id="KW-0472">Membrane</keyword>
<dbReference type="AlphaFoldDB" id="A0AAJ0CN49"/>
<feature type="transmembrane region" description="Helical" evidence="7">
    <location>
        <begin position="168"/>
        <end position="191"/>
    </location>
</feature>
<feature type="region of interest" description="Disordered" evidence="6">
    <location>
        <begin position="237"/>
        <end position="276"/>
    </location>
</feature>
<evidence type="ECO:0000256" key="2">
    <source>
        <dbReference type="ARBA" id="ARBA00022692"/>
    </source>
</evidence>
<evidence type="ECO:0000256" key="6">
    <source>
        <dbReference type="SAM" id="MobiDB-lite"/>
    </source>
</evidence>
<keyword evidence="2 7" id="KW-0812">Transmembrane</keyword>
<evidence type="ECO:0000259" key="8">
    <source>
        <dbReference type="Pfam" id="PF20684"/>
    </source>
</evidence>
<evidence type="ECO:0000313" key="10">
    <source>
        <dbReference type="Proteomes" id="UP001251528"/>
    </source>
</evidence>
<comment type="subcellular location">
    <subcellularLocation>
        <location evidence="1">Membrane</location>
        <topology evidence="1">Multi-pass membrane protein</topology>
    </subcellularLocation>
</comment>
<dbReference type="EMBL" id="JASWJB010000112">
    <property type="protein sequence ID" value="KAK2596695.1"/>
    <property type="molecule type" value="Genomic_DNA"/>
</dbReference>
<feature type="compositionally biased region" description="Polar residues" evidence="6">
    <location>
        <begin position="248"/>
        <end position="264"/>
    </location>
</feature>
<organism evidence="9 10">
    <name type="scientific">Conoideocrella luteorostrata</name>
    <dbReference type="NCBI Taxonomy" id="1105319"/>
    <lineage>
        <taxon>Eukaryota</taxon>
        <taxon>Fungi</taxon>
        <taxon>Dikarya</taxon>
        <taxon>Ascomycota</taxon>
        <taxon>Pezizomycotina</taxon>
        <taxon>Sordariomycetes</taxon>
        <taxon>Hypocreomycetidae</taxon>
        <taxon>Hypocreales</taxon>
        <taxon>Clavicipitaceae</taxon>
        <taxon>Conoideocrella</taxon>
    </lineage>
</organism>
<dbReference type="InterPro" id="IPR052337">
    <property type="entry name" value="SAT4-like"/>
</dbReference>
<evidence type="ECO:0000256" key="1">
    <source>
        <dbReference type="ARBA" id="ARBA00004141"/>
    </source>
</evidence>
<dbReference type="InterPro" id="IPR049326">
    <property type="entry name" value="Rhodopsin_dom_fungi"/>
</dbReference>
<feature type="transmembrane region" description="Helical" evidence="7">
    <location>
        <begin position="96"/>
        <end position="116"/>
    </location>
</feature>
<evidence type="ECO:0000256" key="7">
    <source>
        <dbReference type="SAM" id="Phobius"/>
    </source>
</evidence>
<feature type="transmembrane region" description="Helical" evidence="7">
    <location>
        <begin position="46"/>
        <end position="68"/>
    </location>
</feature>
<dbReference type="GO" id="GO:0016020">
    <property type="term" value="C:membrane"/>
    <property type="evidence" value="ECO:0007669"/>
    <property type="project" value="UniProtKB-SubCell"/>
</dbReference>
<accession>A0AAJ0CN49</accession>
<dbReference type="PANTHER" id="PTHR33048">
    <property type="entry name" value="PTH11-LIKE INTEGRAL MEMBRANE PROTEIN (AFU_ORTHOLOGUE AFUA_5G11245)"/>
    <property type="match status" value="1"/>
</dbReference>
<keyword evidence="3 7" id="KW-1133">Transmembrane helix</keyword>
<evidence type="ECO:0000256" key="3">
    <source>
        <dbReference type="ARBA" id="ARBA00022989"/>
    </source>
</evidence>
<proteinExistence type="inferred from homology"/>
<name>A0AAJ0CN49_9HYPO</name>
<comment type="caution">
    <text evidence="9">The sequence shown here is derived from an EMBL/GenBank/DDBJ whole genome shotgun (WGS) entry which is preliminary data.</text>
</comment>
<feature type="transmembrane region" description="Helical" evidence="7">
    <location>
        <begin position="18"/>
        <end position="39"/>
    </location>
</feature>
<sequence>MHPSEIVEFARYFFIQQILYIFLMTSIKLSLLCFYLTIFPGKKTRLVLWLTVAMNIMFGIIFTTISVFQCTPVRFYWMQYVQESDGQCININLTGWLNGAVSVVIDLWMIGIPLFQIKKLELHWKKKVGAAVMFLTGAFVTVVSILRLQSLLYFYSSLNPTWDLWHTAWWSTIEINIGLICACLPTIRLLLVRMWPRVFGSTINSTMARSRASRGNSMMVRRQQVRIASLEIQLDEAPPNSKEEHWQPSPTGNQQHWEASSTGAEEQWDEHFYHAK</sequence>
<comment type="similarity">
    <text evidence="5">Belongs to the SAT4 family.</text>
</comment>
<evidence type="ECO:0000256" key="4">
    <source>
        <dbReference type="ARBA" id="ARBA00023136"/>
    </source>
</evidence>
<protein>
    <recommendedName>
        <fullName evidence="8">Rhodopsin domain-containing protein</fullName>
    </recommendedName>
</protein>
<evidence type="ECO:0000313" key="9">
    <source>
        <dbReference type="EMBL" id="KAK2596695.1"/>
    </source>
</evidence>
<reference evidence="9" key="1">
    <citation type="submission" date="2023-06" db="EMBL/GenBank/DDBJ databases">
        <title>Conoideocrella luteorostrata (Hypocreales: Clavicipitaceae), a potential biocontrol fungus for elongate hemlock scale in United States Christmas tree production areas.</title>
        <authorList>
            <person name="Barrett H."/>
            <person name="Lovett B."/>
            <person name="Macias A.M."/>
            <person name="Stajich J.E."/>
            <person name="Kasson M.T."/>
        </authorList>
    </citation>
    <scope>NUCLEOTIDE SEQUENCE</scope>
    <source>
        <strain evidence="9">ARSEF 14590</strain>
    </source>
</reference>
<gene>
    <name evidence="9" type="ORF">QQS21_006210</name>
</gene>
<feature type="domain" description="Rhodopsin" evidence="8">
    <location>
        <begin position="4"/>
        <end position="192"/>
    </location>
</feature>
<feature type="transmembrane region" description="Helical" evidence="7">
    <location>
        <begin position="128"/>
        <end position="148"/>
    </location>
</feature>
<dbReference type="Proteomes" id="UP001251528">
    <property type="component" value="Unassembled WGS sequence"/>
</dbReference>